<keyword evidence="3" id="KW-0328">Glycosyltransferase</keyword>
<evidence type="ECO:0000256" key="1">
    <source>
        <dbReference type="ARBA" id="ARBA00004776"/>
    </source>
</evidence>
<dbReference type="Proteomes" id="UP000586976">
    <property type="component" value="Unassembled WGS sequence"/>
</dbReference>
<reference evidence="6 7" key="1">
    <citation type="submission" date="2020-07" db="EMBL/GenBank/DDBJ databases">
        <title>Streptomyces isolated from Indian soil.</title>
        <authorList>
            <person name="Mandal S."/>
            <person name="Maiti P.K."/>
        </authorList>
    </citation>
    <scope>NUCLEOTIDE SEQUENCE [LARGE SCALE GENOMIC DNA]</scope>
    <source>
        <strain evidence="6 7">PSKA54</strain>
    </source>
</reference>
<proteinExistence type="inferred from homology"/>
<evidence type="ECO:0000256" key="3">
    <source>
        <dbReference type="ARBA" id="ARBA00022676"/>
    </source>
</evidence>
<keyword evidence="4 6" id="KW-0808">Transferase</keyword>
<evidence type="ECO:0000313" key="6">
    <source>
        <dbReference type="EMBL" id="MBA4860954.1"/>
    </source>
</evidence>
<dbReference type="Gene3D" id="3.90.550.10">
    <property type="entry name" value="Spore Coat Polysaccharide Biosynthesis Protein SpsA, Chain A"/>
    <property type="match status" value="1"/>
</dbReference>
<organism evidence="6 7">
    <name type="scientific">Streptomyces himalayensis subsp. aureolus</name>
    <dbReference type="NCBI Taxonomy" id="2758039"/>
    <lineage>
        <taxon>Bacteria</taxon>
        <taxon>Bacillati</taxon>
        <taxon>Actinomycetota</taxon>
        <taxon>Actinomycetes</taxon>
        <taxon>Kitasatosporales</taxon>
        <taxon>Streptomycetaceae</taxon>
        <taxon>Streptomyces</taxon>
        <taxon>Streptomyces himalayensis</taxon>
    </lineage>
</organism>
<dbReference type="GO" id="GO:0016757">
    <property type="term" value="F:glycosyltransferase activity"/>
    <property type="evidence" value="ECO:0007669"/>
    <property type="project" value="UniProtKB-KW"/>
</dbReference>
<protein>
    <submittedName>
        <fullName evidence="6">Glycosyltransferase family 2 protein</fullName>
    </submittedName>
</protein>
<accession>A0A7W2HET9</accession>
<feature type="domain" description="Glycosyltransferase 2-like" evidence="5">
    <location>
        <begin position="1"/>
        <end position="156"/>
    </location>
</feature>
<gene>
    <name evidence="6" type="ORF">H1V43_06075</name>
</gene>
<comment type="caution">
    <text evidence="6">The sequence shown here is derived from an EMBL/GenBank/DDBJ whole genome shotgun (WGS) entry which is preliminary data.</text>
</comment>
<evidence type="ECO:0000256" key="2">
    <source>
        <dbReference type="ARBA" id="ARBA00006739"/>
    </source>
</evidence>
<comment type="pathway">
    <text evidence="1">Cell wall biogenesis; cell wall polysaccharide biosynthesis.</text>
</comment>
<dbReference type="Pfam" id="PF00535">
    <property type="entry name" value="Glycos_transf_2"/>
    <property type="match status" value="1"/>
</dbReference>
<evidence type="ECO:0000313" key="7">
    <source>
        <dbReference type="Proteomes" id="UP000586976"/>
    </source>
</evidence>
<dbReference type="EMBL" id="JACEQY010000004">
    <property type="protein sequence ID" value="MBA4860954.1"/>
    <property type="molecule type" value="Genomic_DNA"/>
</dbReference>
<dbReference type="PANTHER" id="PTHR43179:SF12">
    <property type="entry name" value="GALACTOFURANOSYLTRANSFERASE GLFT2"/>
    <property type="match status" value="1"/>
</dbReference>
<name>A0A7W2HET9_9ACTN</name>
<evidence type="ECO:0000259" key="5">
    <source>
        <dbReference type="Pfam" id="PF00535"/>
    </source>
</evidence>
<keyword evidence="7" id="KW-1185">Reference proteome</keyword>
<dbReference type="InterPro" id="IPR001173">
    <property type="entry name" value="Glyco_trans_2-like"/>
</dbReference>
<dbReference type="InterPro" id="IPR029044">
    <property type="entry name" value="Nucleotide-diphossugar_trans"/>
</dbReference>
<evidence type="ECO:0000256" key="4">
    <source>
        <dbReference type="ARBA" id="ARBA00022679"/>
    </source>
</evidence>
<dbReference type="RefSeq" id="WP_181863026.1">
    <property type="nucleotide sequence ID" value="NZ_JACEQY010000004.1"/>
</dbReference>
<dbReference type="AlphaFoldDB" id="A0A7W2HET9"/>
<sequence length="295" mass="31715">MTCHNRRDRTLAALTSLKAQSGLPAGTALTVHLVDAGSSDGTAAAVRRDFPETDVVTVGSDVYWGTGTRIAAERADPTSHVLLLNDDVLLTSEALAVLLRTAAPLERPAIAIGAMRSSDSARTTYSGYHVVRAGFGPPRLVRAEPDPWHPTICDTCNGNAVLVTNAARRVLGDVDTAFPHRMGDMDYGLRARKAGIPVLLCPGHLGTCDDHSMRAPGSSGEAGITALRSLRRMTSVRELPPGPWWEFCRRHFGAWAPLHFCSPYARTLSSRVVRSALPREKHGVTRPSSAHQADT</sequence>
<comment type="similarity">
    <text evidence="2">Belongs to the glycosyltransferase 2 family.</text>
</comment>
<dbReference type="SUPFAM" id="SSF53448">
    <property type="entry name" value="Nucleotide-diphospho-sugar transferases"/>
    <property type="match status" value="1"/>
</dbReference>
<dbReference type="PANTHER" id="PTHR43179">
    <property type="entry name" value="RHAMNOSYLTRANSFERASE WBBL"/>
    <property type="match status" value="1"/>
</dbReference>